<dbReference type="CDD" id="cd01347">
    <property type="entry name" value="ligand_gated_channel"/>
    <property type="match status" value="1"/>
</dbReference>
<keyword evidence="8 12" id="KW-0798">TonB box</keyword>
<proteinExistence type="inferred from homology"/>
<feature type="chain" id="PRO_5047070745" evidence="14">
    <location>
        <begin position="28"/>
        <end position="750"/>
    </location>
</feature>
<evidence type="ECO:0000256" key="9">
    <source>
        <dbReference type="ARBA" id="ARBA00023136"/>
    </source>
</evidence>
<protein>
    <submittedName>
        <fullName evidence="17">TonB-dependent receptor</fullName>
    </submittedName>
</protein>
<gene>
    <name evidence="17" type="ORF">ACG00X_14540</name>
</gene>
<evidence type="ECO:0000256" key="13">
    <source>
        <dbReference type="SAM" id="MobiDB-lite"/>
    </source>
</evidence>
<keyword evidence="18" id="KW-1185">Reference proteome</keyword>
<evidence type="ECO:0000256" key="14">
    <source>
        <dbReference type="SAM" id="SignalP"/>
    </source>
</evidence>
<dbReference type="Gene3D" id="2.40.170.20">
    <property type="entry name" value="TonB-dependent receptor, beta-barrel domain"/>
    <property type="match status" value="1"/>
</dbReference>
<dbReference type="PANTHER" id="PTHR32552:SF81">
    <property type="entry name" value="TONB-DEPENDENT OUTER MEMBRANE RECEPTOR"/>
    <property type="match status" value="1"/>
</dbReference>
<evidence type="ECO:0000256" key="2">
    <source>
        <dbReference type="ARBA" id="ARBA00022448"/>
    </source>
</evidence>
<dbReference type="Pfam" id="PF00593">
    <property type="entry name" value="TonB_dep_Rec_b-barrel"/>
    <property type="match status" value="1"/>
</dbReference>
<feature type="domain" description="TonB-dependent receptor plug" evidence="16">
    <location>
        <begin position="77"/>
        <end position="179"/>
    </location>
</feature>
<dbReference type="SUPFAM" id="SSF56935">
    <property type="entry name" value="Porins"/>
    <property type="match status" value="1"/>
</dbReference>
<evidence type="ECO:0000256" key="10">
    <source>
        <dbReference type="ARBA" id="ARBA00023237"/>
    </source>
</evidence>
<feature type="signal peptide" evidence="14">
    <location>
        <begin position="1"/>
        <end position="27"/>
    </location>
</feature>
<comment type="subcellular location">
    <subcellularLocation>
        <location evidence="1 11">Cell outer membrane</location>
        <topology evidence="1 11">Multi-pass membrane protein</topology>
    </subcellularLocation>
</comment>
<evidence type="ECO:0000256" key="11">
    <source>
        <dbReference type="PROSITE-ProRule" id="PRU01360"/>
    </source>
</evidence>
<evidence type="ECO:0000313" key="18">
    <source>
        <dbReference type="Proteomes" id="UP001606305"/>
    </source>
</evidence>
<comment type="similarity">
    <text evidence="11 12">Belongs to the TonB-dependent receptor family.</text>
</comment>
<keyword evidence="5 11" id="KW-0812">Transmembrane</keyword>
<evidence type="ECO:0000256" key="3">
    <source>
        <dbReference type="ARBA" id="ARBA00022452"/>
    </source>
</evidence>
<evidence type="ECO:0000259" key="15">
    <source>
        <dbReference type="Pfam" id="PF00593"/>
    </source>
</evidence>
<evidence type="ECO:0000256" key="4">
    <source>
        <dbReference type="ARBA" id="ARBA00022496"/>
    </source>
</evidence>
<dbReference type="PANTHER" id="PTHR32552">
    <property type="entry name" value="FERRICHROME IRON RECEPTOR-RELATED"/>
    <property type="match status" value="1"/>
</dbReference>
<dbReference type="Proteomes" id="UP001606305">
    <property type="component" value="Unassembled WGS sequence"/>
</dbReference>
<keyword evidence="7" id="KW-0406">Ion transport</keyword>
<dbReference type="Pfam" id="PF07715">
    <property type="entry name" value="Plug"/>
    <property type="match status" value="1"/>
</dbReference>
<evidence type="ECO:0000259" key="16">
    <source>
        <dbReference type="Pfam" id="PF07715"/>
    </source>
</evidence>
<evidence type="ECO:0000256" key="8">
    <source>
        <dbReference type="ARBA" id="ARBA00023077"/>
    </source>
</evidence>
<sequence length="750" mass="81752">MLGWNRLNWVAPLGLVAGLLGTSPAVAADVEAAPAGTAGRPDGAVEGTAPGVTPGPTAAQRLEAVTVTGDKLRRAELDSTQSVGLRNRRQIEESASDSVRDVIGRMANVGTALNLSIRGIPLYGPTGGDGKTATVSVDGVPQEGAGQALGDLSVWDAEAVEVLRGPQSTNQGRNALAGAVILRTRNPTDDWDLRGRASAGHLDARRLAVAGGGPLVKDRVAFRVAVEDRRSDGDLVNETRHERRWNRDDARSFRGKLRLTPTDGDYQALVSYSDATHDQGRSFAELTLRRAEQRVSLANEPANVYIRSRNLGIEQTWRALGVEWTWLSSWALNRYEREFDYDDTEANQGVSQGSFVDRRHSQELRANFSASLWGRPLAGVAGVYWAQGPSLVDSSYQVPVSYVLNTLGRCKTLAACEASYPADFVLRRNLGDQRLRNRAVFGEFDYRMGPWTLTTGLRYDHEAQDRLFGSQTAGNTAMATSIVTLLLNNKVIAPDGDQTLQTRFSSLLPKLALRYQLNPDWMVGATVQRGYRTGGVNYSYQRGANTFDPEYTTNYEFSLKGQPLPGVLLSGNVFRIDWRDQQVNIGANSLDVFYVNAGKSRLQGLELEMRGPLTPALEVFAALGLSRSEFLAFQQASVNYTGKQFASSPRQTASLGASWKPGAWRINADVAYQGSRFSDTANTAALRNPGSVTLNAKLAYALTPKLRWFADGSNLLDRTYTVYRAQATPSRLIGRLGDGRRIGVGVEAEL</sequence>
<evidence type="ECO:0000256" key="5">
    <source>
        <dbReference type="ARBA" id="ARBA00022692"/>
    </source>
</evidence>
<evidence type="ECO:0000256" key="6">
    <source>
        <dbReference type="ARBA" id="ARBA00023004"/>
    </source>
</evidence>
<accession>A0ABW7G847</accession>
<evidence type="ECO:0000256" key="7">
    <source>
        <dbReference type="ARBA" id="ARBA00023065"/>
    </source>
</evidence>
<keyword evidence="17" id="KW-0675">Receptor</keyword>
<feature type="domain" description="TonB-dependent receptor-like beta-barrel" evidence="15">
    <location>
        <begin position="272"/>
        <end position="715"/>
    </location>
</feature>
<evidence type="ECO:0000313" key="17">
    <source>
        <dbReference type="EMBL" id="MFG6458055.1"/>
    </source>
</evidence>
<reference evidence="17 18" key="1">
    <citation type="submission" date="2024-09" db="EMBL/GenBank/DDBJ databases">
        <title>Novel species of the genus Pelomonas and Roseateles isolated from streams.</title>
        <authorList>
            <person name="Lu H."/>
        </authorList>
    </citation>
    <scope>NUCLEOTIDE SEQUENCE [LARGE SCALE GENOMIC DNA]</scope>
    <source>
        <strain evidence="17 18">BYS96W</strain>
    </source>
</reference>
<keyword evidence="9 11" id="KW-0472">Membrane</keyword>
<name>A0ABW7G847_9BURK</name>
<keyword evidence="14" id="KW-0732">Signal</keyword>
<dbReference type="PROSITE" id="PS52016">
    <property type="entry name" value="TONB_DEPENDENT_REC_3"/>
    <property type="match status" value="1"/>
</dbReference>
<evidence type="ECO:0000256" key="1">
    <source>
        <dbReference type="ARBA" id="ARBA00004571"/>
    </source>
</evidence>
<dbReference type="EMBL" id="JBIGIA010000010">
    <property type="protein sequence ID" value="MFG6458055.1"/>
    <property type="molecule type" value="Genomic_DNA"/>
</dbReference>
<keyword evidence="2 11" id="KW-0813">Transport</keyword>
<keyword evidence="10 11" id="KW-0998">Cell outer membrane</keyword>
<dbReference type="InterPro" id="IPR036942">
    <property type="entry name" value="Beta-barrel_TonB_sf"/>
</dbReference>
<comment type="caution">
    <text evidence="17">The sequence shown here is derived from an EMBL/GenBank/DDBJ whole genome shotgun (WGS) entry which is preliminary data.</text>
</comment>
<keyword evidence="6" id="KW-0408">Iron</keyword>
<keyword evidence="3 11" id="KW-1134">Transmembrane beta strand</keyword>
<feature type="region of interest" description="Disordered" evidence="13">
    <location>
        <begin position="34"/>
        <end position="56"/>
    </location>
</feature>
<dbReference type="InterPro" id="IPR000531">
    <property type="entry name" value="Beta-barrel_TonB"/>
</dbReference>
<organism evidence="17 18">
    <name type="scientific">Pelomonas nitida</name>
    <dbReference type="NCBI Taxonomy" id="3299027"/>
    <lineage>
        <taxon>Bacteria</taxon>
        <taxon>Pseudomonadati</taxon>
        <taxon>Pseudomonadota</taxon>
        <taxon>Betaproteobacteria</taxon>
        <taxon>Burkholderiales</taxon>
        <taxon>Sphaerotilaceae</taxon>
        <taxon>Roseateles</taxon>
    </lineage>
</organism>
<dbReference type="InterPro" id="IPR012910">
    <property type="entry name" value="Plug_dom"/>
</dbReference>
<dbReference type="InterPro" id="IPR039426">
    <property type="entry name" value="TonB-dep_rcpt-like"/>
</dbReference>
<evidence type="ECO:0000256" key="12">
    <source>
        <dbReference type="RuleBase" id="RU003357"/>
    </source>
</evidence>
<dbReference type="RefSeq" id="WP_394488973.1">
    <property type="nucleotide sequence ID" value="NZ_JBIGIA010000010.1"/>
</dbReference>
<keyword evidence="4" id="KW-0410">Iron transport</keyword>